<evidence type="ECO:0000256" key="3">
    <source>
        <dbReference type="ARBA" id="ARBA00004477"/>
    </source>
</evidence>
<proteinExistence type="inferred from homology"/>
<protein>
    <recommendedName>
        <fullName evidence="15">Microsomal glutathione S-transferase 1</fullName>
        <ecNumber evidence="5">2.5.1.18</ecNumber>
    </recommendedName>
</protein>
<comment type="subcellular location">
    <subcellularLocation>
        <location evidence="3">Endoplasmic reticulum membrane</location>
        <topology evidence="3">Multi-pass membrane protein</topology>
    </subcellularLocation>
    <subcellularLocation>
        <location evidence="2">Mitochondrion outer membrane</location>
    </subcellularLocation>
</comment>
<keyword evidence="12" id="KW-0496">Mitochondrion</keyword>
<dbReference type="PANTHER" id="PTHR10689">
    <property type="entry name" value="MICROSOMAL GLUTATHIONE S-TRANSFERASE 1"/>
    <property type="match status" value="1"/>
</dbReference>
<keyword evidence="11" id="KW-0007">Acetylation</keyword>
<evidence type="ECO:0000256" key="6">
    <source>
        <dbReference type="ARBA" id="ARBA00022679"/>
    </source>
</evidence>
<evidence type="ECO:0000256" key="4">
    <source>
        <dbReference type="ARBA" id="ARBA00010459"/>
    </source>
</evidence>
<evidence type="ECO:0000256" key="14">
    <source>
        <dbReference type="ARBA" id="ARBA00038540"/>
    </source>
</evidence>
<comment type="catalytic activity">
    <reaction evidence="16">
        <text>RX + glutathione = an S-substituted glutathione + a halide anion + H(+)</text>
        <dbReference type="Rhea" id="RHEA:16437"/>
        <dbReference type="ChEBI" id="CHEBI:15378"/>
        <dbReference type="ChEBI" id="CHEBI:16042"/>
        <dbReference type="ChEBI" id="CHEBI:17792"/>
        <dbReference type="ChEBI" id="CHEBI:57925"/>
        <dbReference type="ChEBI" id="CHEBI:90779"/>
        <dbReference type="EC" id="2.5.1.18"/>
    </reaction>
    <physiologicalReaction direction="left-to-right" evidence="16">
        <dbReference type="Rhea" id="RHEA:16438"/>
    </physiologicalReaction>
</comment>
<evidence type="ECO:0000256" key="1">
    <source>
        <dbReference type="ARBA" id="ARBA00003701"/>
    </source>
</evidence>
<keyword evidence="6" id="KW-0808">Transferase</keyword>
<dbReference type="EC" id="2.5.1.18" evidence="5"/>
<comment type="subunit">
    <text evidence="14">Homotrimer; The trimer binds only one molecule of glutathione.</text>
</comment>
<keyword evidence="9" id="KW-0256">Endoplasmic reticulum</keyword>
<evidence type="ECO:0000313" key="17">
    <source>
        <dbReference type="EMBL" id="CAD7407763.1"/>
    </source>
</evidence>
<evidence type="ECO:0000256" key="9">
    <source>
        <dbReference type="ARBA" id="ARBA00022824"/>
    </source>
</evidence>
<gene>
    <name evidence="17" type="ORF">TCEB3V08_LOCUS9179</name>
</gene>
<dbReference type="GO" id="GO:0004364">
    <property type="term" value="F:glutathione transferase activity"/>
    <property type="evidence" value="ECO:0007669"/>
    <property type="project" value="UniProtKB-EC"/>
</dbReference>
<evidence type="ECO:0000256" key="7">
    <source>
        <dbReference type="ARBA" id="ARBA00022692"/>
    </source>
</evidence>
<evidence type="ECO:0000256" key="16">
    <source>
        <dbReference type="ARBA" id="ARBA00049385"/>
    </source>
</evidence>
<dbReference type="InterPro" id="IPR023352">
    <property type="entry name" value="MAPEG-like_dom_sf"/>
</dbReference>
<evidence type="ECO:0000256" key="15">
    <source>
        <dbReference type="ARBA" id="ARBA00039397"/>
    </source>
</evidence>
<dbReference type="PANTHER" id="PTHR10689:SF6">
    <property type="entry name" value="MICROSOMAL GLUTATHIONE S-TRANSFERASE 1"/>
    <property type="match status" value="1"/>
</dbReference>
<evidence type="ECO:0000256" key="11">
    <source>
        <dbReference type="ARBA" id="ARBA00022990"/>
    </source>
</evidence>
<dbReference type="SUPFAM" id="SSF161084">
    <property type="entry name" value="MAPEG domain-like"/>
    <property type="match status" value="1"/>
</dbReference>
<accession>A0A7R9H3P1</accession>
<evidence type="ECO:0000256" key="8">
    <source>
        <dbReference type="ARBA" id="ARBA00022787"/>
    </source>
</evidence>
<evidence type="ECO:0000256" key="12">
    <source>
        <dbReference type="ARBA" id="ARBA00023128"/>
    </source>
</evidence>
<dbReference type="InterPro" id="IPR001129">
    <property type="entry name" value="Membr-assoc_MAPEG"/>
</dbReference>
<dbReference type="AlphaFoldDB" id="A0A7R9H3P1"/>
<comment type="function">
    <text evidence="1">Conjugation of reduced glutathione to a wide number of exogenous and endogenous hydrophobic electrophiles.</text>
</comment>
<dbReference type="GO" id="GO:0005789">
    <property type="term" value="C:endoplasmic reticulum membrane"/>
    <property type="evidence" value="ECO:0007669"/>
    <property type="project" value="UniProtKB-SubCell"/>
</dbReference>
<evidence type="ECO:0000256" key="10">
    <source>
        <dbReference type="ARBA" id="ARBA00022989"/>
    </source>
</evidence>
<keyword evidence="8" id="KW-1000">Mitochondrion outer membrane</keyword>
<organism evidence="17">
    <name type="scientific">Timema cristinae</name>
    <name type="common">Walking stick</name>
    <dbReference type="NCBI Taxonomy" id="61476"/>
    <lineage>
        <taxon>Eukaryota</taxon>
        <taxon>Metazoa</taxon>
        <taxon>Ecdysozoa</taxon>
        <taxon>Arthropoda</taxon>
        <taxon>Hexapoda</taxon>
        <taxon>Insecta</taxon>
        <taxon>Pterygota</taxon>
        <taxon>Neoptera</taxon>
        <taxon>Polyneoptera</taxon>
        <taxon>Phasmatodea</taxon>
        <taxon>Timematodea</taxon>
        <taxon>Timematoidea</taxon>
        <taxon>Timematidae</taxon>
        <taxon>Timema</taxon>
    </lineage>
</organism>
<keyword evidence="7" id="KW-0812">Transmembrane</keyword>
<name>A0A7R9H3P1_TIMCR</name>
<keyword evidence="10" id="KW-1133">Transmembrane helix</keyword>
<evidence type="ECO:0000256" key="13">
    <source>
        <dbReference type="ARBA" id="ARBA00023136"/>
    </source>
</evidence>
<reference evidence="17" key="1">
    <citation type="submission" date="2020-11" db="EMBL/GenBank/DDBJ databases">
        <authorList>
            <person name="Tran Van P."/>
        </authorList>
    </citation>
    <scope>NUCLEOTIDE SEQUENCE</scope>
</reference>
<dbReference type="Pfam" id="PF01124">
    <property type="entry name" value="MAPEG"/>
    <property type="match status" value="1"/>
</dbReference>
<sequence>MFLQIIWFGVFANPEDAVGKGAKVRFDNSDIERVRRAHLNDLENIPIFFVASFFYQFTNPDPFIAINLIRVFALTRILHTIVYAVFPLPQPSRALAWGVGYGITGYMAVRTILTSSQRLRVALVVWPLSNKIAVDRYRPDTSMKLDTLKTI</sequence>
<evidence type="ECO:0000256" key="5">
    <source>
        <dbReference type="ARBA" id="ARBA00012452"/>
    </source>
</evidence>
<keyword evidence="13" id="KW-0472">Membrane</keyword>
<dbReference type="Gene3D" id="1.20.120.550">
    <property type="entry name" value="Membrane associated eicosanoid/glutathione metabolism-like domain"/>
    <property type="match status" value="1"/>
</dbReference>
<dbReference type="GO" id="GO:0005741">
    <property type="term" value="C:mitochondrial outer membrane"/>
    <property type="evidence" value="ECO:0007669"/>
    <property type="project" value="UniProtKB-SubCell"/>
</dbReference>
<dbReference type="InterPro" id="IPR040162">
    <property type="entry name" value="MGST1-like"/>
</dbReference>
<dbReference type="EMBL" id="OC320314">
    <property type="protein sequence ID" value="CAD7407763.1"/>
    <property type="molecule type" value="Genomic_DNA"/>
</dbReference>
<comment type="similarity">
    <text evidence="4">Belongs to the MAPEG family.</text>
</comment>
<evidence type="ECO:0000256" key="2">
    <source>
        <dbReference type="ARBA" id="ARBA00004294"/>
    </source>
</evidence>